<reference evidence="1" key="2">
    <citation type="journal article" date="2021" name="Syst. Appl. Microbiol.">
        <title>Roseomonas hellenica sp. nov., isolated from roots of wild-growing Alkanna tinctoria.</title>
        <authorList>
            <person name="Rat A."/>
            <person name="Naranjo H.D."/>
            <person name="Lebbe L."/>
            <person name="Cnockaert M."/>
            <person name="Krigas N."/>
            <person name="Grigoriadou K."/>
            <person name="Maloupa E."/>
            <person name="Willems A."/>
        </authorList>
    </citation>
    <scope>NUCLEOTIDE SEQUENCE</scope>
    <source>
        <strain evidence="1">LMG 31228</strain>
    </source>
</reference>
<sequence>MQAPERTPEHRWLQRLVGAWSMEGECPAGPGQPPMAVKARERVRGLGEFWAIAEGETEMPGGGIGLTHMMLGYDPAQGRFLGTFAASMMTYLWIYRGSLDAGGTTLTLDTEGPDMGTPGRIAPYQDIITLDAEGNRTLTTLMQGADGTWQQIIFARYRRAG</sequence>
<keyword evidence="2" id="KW-1185">Reference proteome</keyword>
<proteinExistence type="predicted"/>
<dbReference type="Proteomes" id="UP001138709">
    <property type="component" value="Unassembled WGS sequence"/>
</dbReference>
<evidence type="ECO:0000313" key="2">
    <source>
        <dbReference type="Proteomes" id="UP001138709"/>
    </source>
</evidence>
<reference evidence="1" key="1">
    <citation type="submission" date="2020-01" db="EMBL/GenBank/DDBJ databases">
        <authorList>
            <person name="Rat A."/>
        </authorList>
    </citation>
    <scope>NUCLEOTIDE SEQUENCE</scope>
    <source>
        <strain evidence="1">LMG 31228</strain>
    </source>
</reference>
<accession>A0A9X9XDF1</accession>
<comment type="caution">
    <text evidence="1">The sequence shown here is derived from an EMBL/GenBank/DDBJ whole genome shotgun (WGS) entry which is preliminary data.</text>
</comment>
<dbReference type="EMBL" id="JAAEDL010000013">
    <property type="protein sequence ID" value="MBR0681737.1"/>
    <property type="molecule type" value="Genomic_DNA"/>
</dbReference>
<evidence type="ECO:0000313" key="1">
    <source>
        <dbReference type="EMBL" id="MBR0681737.1"/>
    </source>
</evidence>
<organism evidence="1 2">
    <name type="scientific">Neoroseomonas eburnea</name>
    <dbReference type="NCBI Taxonomy" id="1346889"/>
    <lineage>
        <taxon>Bacteria</taxon>
        <taxon>Pseudomonadati</taxon>
        <taxon>Pseudomonadota</taxon>
        <taxon>Alphaproteobacteria</taxon>
        <taxon>Acetobacterales</taxon>
        <taxon>Acetobacteraceae</taxon>
        <taxon>Neoroseomonas</taxon>
    </lineage>
</organism>
<dbReference type="AlphaFoldDB" id="A0A9X9XDF1"/>
<dbReference type="RefSeq" id="WP_211847261.1">
    <property type="nucleotide sequence ID" value="NZ_JAAEDL010000013.1"/>
</dbReference>
<dbReference type="InterPro" id="IPR011473">
    <property type="entry name" value="DUF1579"/>
</dbReference>
<gene>
    <name evidence="1" type="ORF">GXW74_14680</name>
</gene>
<name>A0A9X9XDF1_9PROT</name>
<dbReference type="Pfam" id="PF07617">
    <property type="entry name" value="DUF1579"/>
    <property type="match status" value="1"/>
</dbReference>
<protein>
    <submittedName>
        <fullName evidence="1">DUF1579 domain-containing protein</fullName>
    </submittedName>
</protein>